<protein>
    <recommendedName>
        <fullName evidence="6">Flavin-containing monooxygenase</fullName>
        <ecNumber evidence="6">1.-.-.-</ecNumber>
    </recommendedName>
</protein>
<evidence type="ECO:0000256" key="6">
    <source>
        <dbReference type="RuleBase" id="RU361177"/>
    </source>
</evidence>
<dbReference type="GO" id="GO:0004499">
    <property type="term" value="F:N,N-dimethylaniline monooxygenase activity"/>
    <property type="evidence" value="ECO:0007669"/>
    <property type="project" value="InterPro"/>
</dbReference>
<dbReference type="GO" id="GO:0050660">
    <property type="term" value="F:flavin adenine dinucleotide binding"/>
    <property type="evidence" value="ECO:0007669"/>
    <property type="project" value="InterPro"/>
</dbReference>
<dbReference type="PIRSF" id="PIRSF000332">
    <property type="entry name" value="FMO"/>
    <property type="match status" value="1"/>
</dbReference>
<gene>
    <name evidence="7" type="ORF">VFH_IV040880</name>
</gene>
<dbReference type="InterPro" id="IPR036188">
    <property type="entry name" value="FAD/NAD-bd_sf"/>
</dbReference>
<keyword evidence="4" id="KW-0521">NADP</keyword>
<dbReference type="InterPro" id="IPR050346">
    <property type="entry name" value="FMO-like"/>
</dbReference>
<evidence type="ECO:0000256" key="4">
    <source>
        <dbReference type="ARBA" id="ARBA00022857"/>
    </source>
</evidence>
<keyword evidence="8" id="KW-1185">Reference proteome</keyword>
<dbReference type="PRINTS" id="PR00370">
    <property type="entry name" value="FMOXYGENASE"/>
</dbReference>
<evidence type="ECO:0000256" key="5">
    <source>
        <dbReference type="ARBA" id="ARBA00023002"/>
    </source>
</evidence>
<dbReference type="InterPro" id="IPR020946">
    <property type="entry name" value="Flavin_mOase-like"/>
</dbReference>
<dbReference type="Pfam" id="PF00743">
    <property type="entry name" value="FMO-like"/>
    <property type="match status" value="2"/>
</dbReference>
<dbReference type="GO" id="GO:0050661">
    <property type="term" value="F:NADP binding"/>
    <property type="evidence" value="ECO:0007669"/>
    <property type="project" value="InterPro"/>
</dbReference>
<reference evidence="7 8" key="1">
    <citation type="submission" date="2023-01" db="EMBL/GenBank/DDBJ databases">
        <authorList>
            <person name="Kreplak J."/>
        </authorList>
    </citation>
    <scope>NUCLEOTIDE SEQUENCE [LARGE SCALE GENOMIC DNA]</scope>
</reference>
<dbReference type="EC" id="1.-.-.-" evidence="6"/>
<evidence type="ECO:0000256" key="2">
    <source>
        <dbReference type="ARBA" id="ARBA00022630"/>
    </source>
</evidence>
<dbReference type="InterPro" id="IPR000960">
    <property type="entry name" value="Flavin_mOase"/>
</dbReference>
<comment type="similarity">
    <text evidence="1 6">Belongs to the FMO family.</text>
</comment>
<evidence type="ECO:0000313" key="7">
    <source>
        <dbReference type="EMBL" id="CAI8607498.1"/>
    </source>
</evidence>
<keyword evidence="6" id="KW-0503">Monooxygenase</keyword>
<evidence type="ECO:0000256" key="3">
    <source>
        <dbReference type="ARBA" id="ARBA00022827"/>
    </source>
</evidence>
<name>A0AAV1AEH8_VICFA</name>
<evidence type="ECO:0000313" key="8">
    <source>
        <dbReference type="Proteomes" id="UP001157006"/>
    </source>
</evidence>
<dbReference type="Gene3D" id="3.50.50.60">
    <property type="entry name" value="FAD/NAD(P)-binding domain"/>
    <property type="match status" value="2"/>
</dbReference>
<keyword evidence="5 6" id="KW-0560">Oxidoreductase</keyword>
<dbReference type="Proteomes" id="UP001157006">
    <property type="component" value="Chromosome 4"/>
</dbReference>
<accession>A0AAV1AEH8</accession>
<dbReference type="PANTHER" id="PTHR23023">
    <property type="entry name" value="DIMETHYLANILINE MONOOXYGENASE"/>
    <property type="match status" value="1"/>
</dbReference>
<organism evidence="7 8">
    <name type="scientific">Vicia faba</name>
    <name type="common">Broad bean</name>
    <name type="synonym">Faba vulgaris</name>
    <dbReference type="NCBI Taxonomy" id="3906"/>
    <lineage>
        <taxon>Eukaryota</taxon>
        <taxon>Viridiplantae</taxon>
        <taxon>Streptophyta</taxon>
        <taxon>Embryophyta</taxon>
        <taxon>Tracheophyta</taxon>
        <taxon>Spermatophyta</taxon>
        <taxon>Magnoliopsida</taxon>
        <taxon>eudicotyledons</taxon>
        <taxon>Gunneridae</taxon>
        <taxon>Pentapetalae</taxon>
        <taxon>rosids</taxon>
        <taxon>fabids</taxon>
        <taxon>Fabales</taxon>
        <taxon>Fabaceae</taxon>
        <taxon>Papilionoideae</taxon>
        <taxon>50 kb inversion clade</taxon>
        <taxon>NPAAA clade</taxon>
        <taxon>Hologalegina</taxon>
        <taxon>IRL clade</taxon>
        <taxon>Fabeae</taxon>
        <taxon>Vicia</taxon>
    </lineage>
</organism>
<evidence type="ECO:0000256" key="1">
    <source>
        <dbReference type="ARBA" id="ARBA00009183"/>
    </source>
</evidence>
<dbReference type="SUPFAM" id="SSF51905">
    <property type="entry name" value="FAD/NAD(P)-binding domain"/>
    <property type="match status" value="2"/>
</dbReference>
<dbReference type="AlphaFoldDB" id="A0AAV1AEH8"/>
<comment type="cofactor">
    <cofactor evidence="6">
        <name>FAD</name>
        <dbReference type="ChEBI" id="CHEBI:57692"/>
    </cofactor>
</comment>
<keyword evidence="3 6" id="KW-0274">FAD</keyword>
<sequence length="452" mass="51623">MAHRSVKVAVIGAGVSGLIAAKELQEQGHTVVIFEKNNRVGGTWVYDPKTDSDPLSIEPTREIIHSSLYQSLRTNLPRQVMGFLDYPFGKRESGDPRSFPGHEEVVRFLEDFAGEFGIYGLTRFETEVVKVERKGKEKGKGKEWVVESRLTRGSDSVSHEVFEAVVVCSGHFVEPKLGVVPGIENWRRFQMHSHNYRVPHSFKDQVVILIGLGPSSFDISRDIAHVAKELHVATKPNPLLKDINFQTVANISFHSLIEYVHEDGLVTFEDGFSTYADAIIHCTGYKYHIPFLETNGIVTIEDNRVGPLYKHVFPPSLAPCLSFIGLTYRETIFNVIELQAKWVARVLSGKILLPTEEEMTESVQKLYQFIEENALPKRHTHSLRPFQADYKQWLVAEIGLPPLEDWRENMLMACFKNFVEMKEMYRDEWDDNYWDSIIQSGSSFEEEKISNV</sequence>
<dbReference type="EMBL" id="OX451739">
    <property type="protein sequence ID" value="CAI8607498.1"/>
    <property type="molecule type" value="Genomic_DNA"/>
</dbReference>
<keyword evidence="2 6" id="KW-0285">Flavoprotein</keyword>
<proteinExistence type="inferred from homology"/>